<dbReference type="OrthoDB" id="2446696at2759"/>
<feature type="compositionally biased region" description="Pro residues" evidence="10">
    <location>
        <begin position="142"/>
        <end position="154"/>
    </location>
</feature>
<sequence length="689" mass="78250">MEIVRLNVSALSDPSSLQITLYSDPIPVPFRALIDSGSSHCFVDSEFVEKYQIRTYSVPPLRLSLFDGSSNHVITCSTNLPIHFPSGEVIDIEFYVTPLDKSVSAVLGYSWLTTYNPLIDWKKRSIQFRSVPPTRPVSDPAPATPIAPATPSPEKPSVTSPTSAPRISLVNASAFARACKMSGSESFTLNLAATDFVSARSSSVSDKPPDLTGVPEEYHEFADVFSKSKADELPEHRPYDLKIDLEEGATPPLRPIYSLSKVELDTLREYIEENLRSGVIRPLKSPCGAPVLFVKKKDGSLRLCVDYRGLNKITRKDRYPLPLVSDLLDTPRKARIYTKIDLRHAYNLVRIAPGDEWKTAFRTRYGSFEWLVMPFGLSNAPAAFQRFVNDIFSDLLDVCVVVYLDDILIYSDTPEKHWEHVKEVLRQLRKNKLYARADKCEFHTTSVEYLGYILSPDGLTMSESKVKAILDWPEPRKVRDIQAFLGFANFYRRFIPNYSEIVLPLTRLTHKSVPWNFSEECRTAFNTLKRAFTTAPVLHHWEPDRPLTVETDASDYAIAGVLSLTTESGELHPIAFHSRTLTGAELNYDTHDKELLAIFECFRTWRHYLEGSATPIDVVTDHKNLEYFATTKLLTCRQARWSEFLSQFNLVIRFRPRKLGVKPDALTCRWDIYPKEGGSDYSVINPHNY</sequence>
<dbReference type="PANTHER" id="PTHR37984">
    <property type="entry name" value="PROTEIN CBG26694"/>
    <property type="match status" value="1"/>
</dbReference>
<evidence type="ECO:0000256" key="9">
    <source>
        <dbReference type="ARBA" id="ARBA00023268"/>
    </source>
</evidence>
<keyword evidence="6" id="KW-0460">Magnesium</keyword>
<dbReference type="PROSITE" id="PS50878">
    <property type="entry name" value="RT_POL"/>
    <property type="match status" value="1"/>
</dbReference>
<dbReference type="STRING" id="5643.A0A060T068"/>
<dbReference type="Gene3D" id="3.10.10.10">
    <property type="entry name" value="HIV Type 1 Reverse Transcriptase, subunit A, domain 1"/>
    <property type="match status" value="1"/>
</dbReference>
<proteinExistence type="predicted"/>
<evidence type="ECO:0000256" key="10">
    <source>
        <dbReference type="SAM" id="MobiDB-lite"/>
    </source>
</evidence>
<keyword evidence="3" id="KW-0540">Nuclease</keyword>
<dbReference type="InterPro" id="IPR043128">
    <property type="entry name" value="Rev_trsase/Diguanyl_cyclase"/>
</dbReference>
<dbReference type="PANTHER" id="PTHR37984:SF5">
    <property type="entry name" value="PROTEIN NYNRIN-LIKE"/>
    <property type="match status" value="1"/>
</dbReference>
<dbReference type="PROSITE" id="PS00141">
    <property type="entry name" value="ASP_PROTEASE"/>
    <property type="match status" value="1"/>
</dbReference>
<protein>
    <recommendedName>
        <fullName evidence="11">Reverse transcriptase domain-containing protein</fullName>
    </recommendedName>
</protein>
<feature type="region of interest" description="Disordered" evidence="10">
    <location>
        <begin position="132"/>
        <end position="164"/>
    </location>
</feature>
<organism evidence="12 13">
    <name type="scientific">Pycnoporus cinnabarinus</name>
    <name type="common">Cinnabar-red polypore</name>
    <name type="synonym">Trametes cinnabarina</name>
    <dbReference type="NCBI Taxonomy" id="5643"/>
    <lineage>
        <taxon>Eukaryota</taxon>
        <taxon>Fungi</taxon>
        <taxon>Dikarya</taxon>
        <taxon>Basidiomycota</taxon>
        <taxon>Agaricomycotina</taxon>
        <taxon>Agaricomycetes</taxon>
        <taxon>Polyporales</taxon>
        <taxon>Polyporaceae</taxon>
        <taxon>Trametes</taxon>
    </lineage>
</organism>
<dbReference type="CDD" id="cd01647">
    <property type="entry name" value="RT_LTR"/>
    <property type="match status" value="1"/>
</dbReference>
<reference evidence="12" key="1">
    <citation type="submission" date="2014-01" db="EMBL/GenBank/DDBJ databases">
        <title>The genome of the white-rot fungus Pycnoporus cinnabarinus: a basidiomycete model with a versatile arsenal for lignocellulosic biomass breakdown.</title>
        <authorList>
            <person name="Levasseur A."/>
            <person name="Lomascolo A."/>
            <person name="Ruiz-Duenas F.J."/>
            <person name="Uzan E."/>
            <person name="Piumi F."/>
            <person name="Kues U."/>
            <person name="Ram A.F.J."/>
            <person name="Murat C."/>
            <person name="Haon M."/>
            <person name="Benoit I."/>
            <person name="Arfi Y."/>
            <person name="Chevret D."/>
            <person name="Drula E."/>
            <person name="Kwon M.J."/>
            <person name="Gouret P."/>
            <person name="Lesage-Meessen L."/>
            <person name="Lombard V."/>
            <person name="Mariette J."/>
            <person name="Noirot C."/>
            <person name="Park J."/>
            <person name="Patyshakuliyeva A."/>
            <person name="Wieneger R.A.B."/>
            <person name="Wosten H.A.B."/>
            <person name="Martin F."/>
            <person name="Coutinho P.M."/>
            <person name="de Vries R."/>
            <person name="Martinez A.T."/>
            <person name="Klopp C."/>
            <person name="Pontarotti P."/>
            <person name="Henrissat B."/>
            <person name="Record E."/>
        </authorList>
    </citation>
    <scope>NUCLEOTIDE SEQUENCE [LARGE SCALE GENOMIC DNA]</scope>
    <source>
        <strain evidence="12">BRFM137</strain>
    </source>
</reference>
<dbReference type="GO" id="GO:0016779">
    <property type="term" value="F:nucleotidyltransferase activity"/>
    <property type="evidence" value="ECO:0007669"/>
    <property type="project" value="UniProtKB-KW"/>
</dbReference>
<evidence type="ECO:0000256" key="3">
    <source>
        <dbReference type="ARBA" id="ARBA00022722"/>
    </source>
</evidence>
<name>A0A060T068_PYCCI</name>
<keyword evidence="9" id="KW-0511">Multifunctional enzyme</keyword>
<accession>A0A060T068</accession>
<keyword evidence="4" id="KW-0064">Aspartyl protease</keyword>
<dbReference type="GO" id="GO:0015074">
    <property type="term" value="P:DNA integration"/>
    <property type="evidence" value="ECO:0007669"/>
    <property type="project" value="UniProtKB-KW"/>
</dbReference>
<dbReference type="InterPro" id="IPR001969">
    <property type="entry name" value="Aspartic_peptidase_AS"/>
</dbReference>
<evidence type="ECO:0000256" key="1">
    <source>
        <dbReference type="ARBA" id="ARBA00022679"/>
    </source>
</evidence>
<keyword evidence="4" id="KW-0645">Protease</keyword>
<dbReference type="CDD" id="cd00303">
    <property type="entry name" value="retropepsin_like"/>
    <property type="match status" value="1"/>
</dbReference>
<dbReference type="Proteomes" id="UP000029665">
    <property type="component" value="Unassembled WGS sequence"/>
</dbReference>
<keyword evidence="8" id="KW-0229">DNA integration</keyword>
<dbReference type="GO" id="GO:0003723">
    <property type="term" value="F:RNA binding"/>
    <property type="evidence" value="ECO:0007669"/>
    <property type="project" value="UniProtKB-KW"/>
</dbReference>
<evidence type="ECO:0000256" key="8">
    <source>
        <dbReference type="ARBA" id="ARBA00022908"/>
    </source>
</evidence>
<keyword evidence="2" id="KW-0548">Nucleotidyltransferase</keyword>
<gene>
    <name evidence="12" type="ORF">BN946_scf184887.g1</name>
</gene>
<dbReference type="SUPFAM" id="SSF56672">
    <property type="entry name" value="DNA/RNA polymerases"/>
    <property type="match status" value="1"/>
</dbReference>
<dbReference type="Pfam" id="PF17919">
    <property type="entry name" value="RT_RNaseH_2"/>
    <property type="match status" value="1"/>
</dbReference>
<dbReference type="Gene3D" id="3.30.70.270">
    <property type="match status" value="2"/>
</dbReference>
<dbReference type="InterPro" id="IPR050951">
    <property type="entry name" value="Retrovirus_Pol_polyprotein"/>
</dbReference>
<comment type="caution">
    <text evidence="12">The sequence shown here is derived from an EMBL/GenBank/DDBJ whole genome shotgun (WGS) entry which is preliminary data.</text>
</comment>
<evidence type="ECO:0000259" key="11">
    <source>
        <dbReference type="PROSITE" id="PS50878"/>
    </source>
</evidence>
<dbReference type="Pfam" id="PF08284">
    <property type="entry name" value="RVP_2"/>
    <property type="match status" value="1"/>
</dbReference>
<dbReference type="Pfam" id="PF00078">
    <property type="entry name" value="RVT_1"/>
    <property type="match status" value="1"/>
</dbReference>
<evidence type="ECO:0000256" key="2">
    <source>
        <dbReference type="ARBA" id="ARBA00022695"/>
    </source>
</evidence>
<dbReference type="AlphaFoldDB" id="A0A060T068"/>
<keyword evidence="7" id="KW-0694">RNA-binding</keyword>
<keyword evidence="5" id="KW-0378">Hydrolase</keyword>
<dbReference type="OMA" id="IAACTIC"/>
<dbReference type="FunFam" id="3.30.70.270:FF:000026">
    <property type="entry name" value="Transposon Ty3-G Gag-Pol polyprotein"/>
    <property type="match status" value="1"/>
</dbReference>
<keyword evidence="1" id="KW-0808">Transferase</keyword>
<dbReference type="HOGENOM" id="CLU_000384_33_4_1"/>
<evidence type="ECO:0000256" key="6">
    <source>
        <dbReference type="ARBA" id="ARBA00022842"/>
    </source>
</evidence>
<dbReference type="EMBL" id="CCBP010000739">
    <property type="protein sequence ID" value="CDO78213.1"/>
    <property type="molecule type" value="Genomic_DNA"/>
</dbReference>
<dbReference type="GO" id="GO:0004190">
    <property type="term" value="F:aspartic-type endopeptidase activity"/>
    <property type="evidence" value="ECO:0007669"/>
    <property type="project" value="UniProtKB-KW"/>
</dbReference>
<evidence type="ECO:0000256" key="7">
    <source>
        <dbReference type="ARBA" id="ARBA00022884"/>
    </source>
</evidence>
<keyword evidence="13" id="KW-1185">Reference proteome</keyword>
<dbReference type="InterPro" id="IPR000477">
    <property type="entry name" value="RT_dom"/>
</dbReference>
<dbReference type="GO" id="GO:0006508">
    <property type="term" value="P:proteolysis"/>
    <property type="evidence" value="ECO:0007669"/>
    <property type="project" value="InterPro"/>
</dbReference>
<dbReference type="InterPro" id="IPR021109">
    <property type="entry name" value="Peptidase_aspartic_dom_sf"/>
</dbReference>
<dbReference type="SUPFAM" id="SSF50630">
    <property type="entry name" value="Acid proteases"/>
    <property type="match status" value="1"/>
</dbReference>
<evidence type="ECO:0000313" key="13">
    <source>
        <dbReference type="Proteomes" id="UP000029665"/>
    </source>
</evidence>
<evidence type="ECO:0000256" key="4">
    <source>
        <dbReference type="ARBA" id="ARBA00022750"/>
    </source>
</evidence>
<feature type="domain" description="Reverse transcriptase" evidence="11">
    <location>
        <begin position="275"/>
        <end position="454"/>
    </location>
</feature>
<dbReference type="CDD" id="cd09274">
    <property type="entry name" value="RNase_HI_RT_Ty3"/>
    <property type="match status" value="1"/>
</dbReference>
<dbReference type="InterPro" id="IPR043502">
    <property type="entry name" value="DNA/RNA_pol_sf"/>
</dbReference>
<dbReference type="GO" id="GO:0004519">
    <property type="term" value="F:endonuclease activity"/>
    <property type="evidence" value="ECO:0007669"/>
    <property type="project" value="UniProtKB-KW"/>
</dbReference>
<keyword evidence="5" id="KW-0255">Endonuclease</keyword>
<dbReference type="Gene3D" id="2.40.70.10">
    <property type="entry name" value="Acid Proteases"/>
    <property type="match status" value="1"/>
</dbReference>
<dbReference type="InterPro" id="IPR041577">
    <property type="entry name" value="RT_RNaseH_2"/>
</dbReference>
<evidence type="ECO:0000313" key="12">
    <source>
        <dbReference type="EMBL" id="CDO78213.1"/>
    </source>
</evidence>
<evidence type="ECO:0000256" key="5">
    <source>
        <dbReference type="ARBA" id="ARBA00022759"/>
    </source>
</evidence>